<evidence type="ECO:0000313" key="3">
    <source>
        <dbReference type="Proteomes" id="UP000824065"/>
    </source>
</evidence>
<dbReference type="EMBL" id="DXBJ01000029">
    <property type="protein sequence ID" value="HIZ57857.1"/>
    <property type="molecule type" value="Genomic_DNA"/>
</dbReference>
<name>A0A9D2FG80_9FIRM</name>
<sequence>MNSKKSSSNLASQAAKSLSSKGASVTQKSLAASVLSQRNSHKQTGAAMENKASQVLRSIKYSTQTKSFAASVLSQSNKSR</sequence>
<dbReference type="AlphaFoldDB" id="A0A9D2FG80"/>
<feature type="region of interest" description="Disordered" evidence="1">
    <location>
        <begin position="33"/>
        <end position="52"/>
    </location>
</feature>
<reference evidence="2" key="1">
    <citation type="journal article" date="2021" name="PeerJ">
        <title>Extensive microbial diversity within the chicken gut microbiome revealed by metagenomics and culture.</title>
        <authorList>
            <person name="Gilroy R."/>
            <person name="Ravi A."/>
            <person name="Getino M."/>
            <person name="Pursley I."/>
            <person name="Horton D.L."/>
            <person name="Alikhan N.F."/>
            <person name="Baker D."/>
            <person name="Gharbi K."/>
            <person name="Hall N."/>
            <person name="Watson M."/>
            <person name="Adriaenssens E.M."/>
            <person name="Foster-Nyarko E."/>
            <person name="Jarju S."/>
            <person name="Secka A."/>
            <person name="Antonio M."/>
            <person name="Oren A."/>
            <person name="Chaudhuri R.R."/>
            <person name="La Ragione R."/>
            <person name="Hildebrand F."/>
            <person name="Pallen M.J."/>
        </authorList>
    </citation>
    <scope>NUCLEOTIDE SEQUENCE</scope>
    <source>
        <strain evidence="2">ChiBcec16-3735</strain>
    </source>
</reference>
<evidence type="ECO:0000313" key="2">
    <source>
        <dbReference type="EMBL" id="HIZ57857.1"/>
    </source>
</evidence>
<gene>
    <name evidence="2" type="ORF">H9725_04655</name>
</gene>
<evidence type="ECO:0000256" key="1">
    <source>
        <dbReference type="SAM" id="MobiDB-lite"/>
    </source>
</evidence>
<feature type="region of interest" description="Disordered" evidence="1">
    <location>
        <begin position="1"/>
        <end position="24"/>
    </location>
</feature>
<organism evidence="2 3">
    <name type="scientific">Candidatus Faecalibacterium gallistercoris</name>
    <dbReference type="NCBI Taxonomy" id="2838579"/>
    <lineage>
        <taxon>Bacteria</taxon>
        <taxon>Bacillati</taxon>
        <taxon>Bacillota</taxon>
        <taxon>Clostridia</taxon>
        <taxon>Eubacteriales</taxon>
        <taxon>Oscillospiraceae</taxon>
        <taxon>Faecalibacterium</taxon>
    </lineage>
</organism>
<accession>A0A9D2FG80</accession>
<comment type="caution">
    <text evidence="2">The sequence shown here is derived from an EMBL/GenBank/DDBJ whole genome shotgun (WGS) entry which is preliminary data.</text>
</comment>
<proteinExistence type="predicted"/>
<protein>
    <submittedName>
        <fullName evidence="2">Uncharacterized protein</fullName>
    </submittedName>
</protein>
<reference evidence="2" key="2">
    <citation type="submission" date="2021-04" db="EMBL/GenBank/DDBJ databases">
        <authorList>
            <person name="Gilroy R."/>
        </authorList>
    </citation>
    <scope>NUCLEOTIDE SEQUENCE</scope>
    <source>
        <strain evidence="2">ChiBcec16-3735</strain>
    </source>
</reference>
<dbReference type="Proteomes" id="UP000824065">
    <property type="component" value="Unassembled WGS sequence"/>
</dbReference>